<evidence type="ECO:0000313" key="1">
    <source>
        <dbReference type="EMBL" id="XCD05149.1"/>
    </source>
</evidence>
<dbReference type="EMBL" id="PP511522">
    <property type="protein sequence ID" value="XCD05149.1"/>
    <property type="molecule type" value="Genomic_DNA"/>
</dbReference>
<accession>A0AAU8B0R1</accession>
<protein>
    <submittedName>
        <fullName evidence="1">Uncharacterized protein</fullName>
    </submittedName>
</protein>
<sequence length="202" mass="22227">MDGNSLTLIILSFLLYIIFDKICRISRASFCCLNSDIDVLNTNMDTNLSTSILEKALTLKSGLYHFKLNGSTYSGGDLPDGMYAYGSALVMVRDPGKSVTVMLFGVGNYHLAINYYSQTQWLGWKTYITNTDLIQKFNTSNFCILNSNLKSGGYGRTICFDGNNAGVAMQDSDSYYIAVDYNGNISIGTQSGSSTTITWTDK</sequence>
<proteinExistence type="predicted"/>
<reference evidence="1" key="1">
    <citation type="submission" date="2024-03" db="EMBL/GenBank/DDBJ databases">
        <title>Diverse circular DNA viruses in blood, oral, and fecal samples of captive lemurs.</title>
        <authorList>
            <person name="Paietta E.N."/>
            <person name="Kraberger S."/>
            <person name="Lund M.C."/>
            <person name="Custer J.M."/>
            <person name="Vargas K.M."/>
            <person name="Ehmke E.E."/>
            <person name="Yoder A.D."/>
            <person name="Varsani A."/>
        </authorList>
    </citation>
    <scope>NUCLEOTIDE SEQUENCE</scope>
    <source>
        <strain evidence="1">Duke_24FS_4</strain>
    </source>
</reference>
<name>A0AAU8B0R1_9CAUD</name>
<organism evidence="1">
    <name type="scientific">Dulem virus 35</name>
    <dbReference type="NCBI Taxonomy" id="3145753"/>
    <lineage>
        <taxon>Viruses</taxon>
        <taxon>Duplodnaviria</taxon>
        <taxon>Heunggongvirae</taxon>
        <taxon>Uroviricota</taxon>
        <taxon>Caudoviricetes</taxon>
    </lineage>
</organism>